<evidence type="ECO:0000313" key="2">
    <source>
        <dbReference type="Proteomes" id="UP000050864"/>
    </source>
</evidence>
<protein>
    <recommendedName>
        <fullName evidence="3">WD40 repeat domain-containing protein</fullName>
    </recommendedName>
</protein>
<dbReference type="PATRIC" id="fig|405444.3.peg.2947"/>
<reference evidence="1 2" key="1">
    <citation type="submission" date="2015-05" db="EMBL/GenBank/DDBJ databases">
        <title>Genome sequencing and analysis of members of genus Stenotrophomonas.</title>
        <authorList>
            <person name="Patil P.P."/>
            <person name="Midha S."/>
            <person name="Patil P.B."/>
        </authorList>
    </citation>
    <scope>NUCLEOTIDE SEQUENCE [LARGE SCALE GENOMIC DNA]</scope>
    <source>
        <strain evidence="1 2">DSM 18929</strain>
    </source>
</reference>
<dbReference type="InterPro" id="IPR015943">
    <property type="entry name" value="WD40/YVTN_repeat-like_dom_sf"/>
</dbReference>
<gene>
    <name evidence="1" type="ORF">ABB26_17115</name>
</gene>
<dbReference type="InterPro" id="IPR011047">
    <property type="entry name" value="Quinoprotein_ADH-like_sf"/>
</dbReference>
<evidence type="ECO:0000313" key="1">
    <source>
        <dbReference type="EMBL" id="KRG62088.1"/>
    </source>
</evidence>
<dbReference type="EMBL" id="LDJI01000041">
    <property type="protein sequence ID" value="KRG62088.1"/>
    <property type="molecule type" value="Genomic_DNA"/>
</dbReference>
<name>A0A0R0CA93_9GAMM</name>
<organism evidence="1 2">
    <name type="scientific">Stenotrophomonas humi</name>
    <dbReference type="NCBI Taxonomy" id="405444"/>
    <lineage>
        <taxon>Bacteria</taxon>
        <taxon>Pseudomonadati</taxon>
        <taxon>Pseudomonadota</taxon>
        <taxon>Gammaproteobacteria</taxon>
        <taxon>Lysobacterales</taxon>
        <taxon>Lysobacteraceae</taxon>
        <taxon>Stenotrophomonas</taxon>
    </lineage>
</organism>
<evidence type="ECO:0008006" key="3">
    <source>
        <dbReference type="Google" id="ProtNLM"/>
    </source>
</evidence>
<dbReference type="Proteomes" id="UP000050864">
    <property type="component" value="Unassembled WGS sequence"/>
</dbReference>
<dbReference type="SUPFAM" id="SSF50998">
    <property type="entry name" value="Quinoprotein alcohol dehydrogenase-like"/>
    <property type="match status" value="1"/>
</dbReference>
<keyword evidence="2" id="KW-1185">Reference proteome</keyword>
<accession>A0A0R0CA93</accession>
<dbReference type="Gene3D" id="2.130.10.10">
    <property type="entry name" value="YVTN repeat-like/Quinoprotein amine dehydrogenase"/>
    <property type="match status" value="1"/>
</dbReference>
<comment type="caution">
    <text evidence="1">The sequence shown here is derived from an EMBL/GenBank/DDBJ whole genome shotgun (WGS) entry which is preliminary data.</text>
</comment>
<proteinExistence type="predicted"/>
<sequence length="656" mass="71621">MVWLAGMASPLLANAGPLPPEWQIQPTTQQEIDGGLPSALRSPLLTKQNKPLQQVDMLVALPFEQVLPVVQAALAPLGRFEGNVSNTRLAYMEHGWGDVMMARRPELKAEYVRRFSKPEFDQAVADGALLAEEVPVRMARLERDPTFDAQSDKLPALQATFASWSASADHRHGIVGRAKSTIEARVMQVDQAIGRPATVVTLRRVDDWPNPDGGLVGQLRALADFNILSSGPSARLSRSRVPESMFAPVFDALRTLPGASMQLGTSARDWIPAPKPVASIIEPQRRAPDGKQSLDATQVLAVNRVLSEQTFDLADMLPMADGSVLLVQPYPFTLMQWSPADGVTPRTLWKSPSDHVLRWLLAGDRQGRSAYLASETQVLRHDVGTSNVVVHPLGFDTPDMRSNSYLRYTHDGDGVPLPYLHDQVGKRDALSLWTLAQQPAADGTRWEYARRFAALRQDVMDHRFPGNTQLKPVQWDGPRPNVWAEDAAGLTELDGDNGRVLRVLPLPRRFGKVNTQDDTGMAQWTPAPFGSVKGNWIAVGFVLMDGEQRNPGMHVVDVTSGKVRYSLTLPGRDSLNAAAGSPDGRLLALGGNGGGVVGALWNLDTGQSLLLRSGKPGCWDLRQLRWSPDGATLWGRCGDGLVQWVLPAEWRSAAAG</sequence>
<dbReference type="STRING" id="405444.ABB26_17115"/>
<dbReference type="AlphaFoldDB" id="A0A0R0CA93"/>